<dbReference type="PANTHER" id="PTHR42085">
    <property type="entry name" value="F-BOX DOMAIN-CONTAINING PROTEIN"/>
    <property type="match status" value="1"/>
</dbReference>
<organism evidence="1 2">
    <name type="scientific">Pyrenophora tritici-repentis</name>
    <dbReference type="NCBI Taxonomy" id="45151"/>
    <lineage>
        <taxon>Eukaryota</taxon>
        <taxon>Fungi</taxon>
        <taxon>Dikarya</taxon>
        <taxon>Ascomycota</taxon>
        <taxon>Pezizomycotina</taxon>
        <taxon>Dothideomycetes</taxon>
        <taxon>Pleosporomycetidae</taxon>
        <taxon>Pleosporales</taxon>
        <taxon>Pleosporineae</taxon>
        <taxon>Pleosporaceae</taxon>
        <taxon>Pyrenophora</taxon>
    </lineage>
</organism>
<protein>
    <submittedName>
        <fullName evidence="1">Uncharacterized protein</fullName>
    </submittedName>
</protein>
<comment type="caution">
    <text evidence="1">The sequence shown here is derived from an EMBL/GenBank/DDBJ whole genome shotgun (WGS) entry which is preliminary data.</text>
</comment>
<dbReference type="EMBL" id="NRDI02000009">
    <property type="protein sequence ID" value="KAI1513744.1"/>
    <property type="molecule type" value="Genomic_DNA"/>
</dbReference>
<dbReference type="AlphaFoldDB" id="A0A922NGF1"/>
<dbReference type="InterPro" id="IPR038883">
    <property type="entry name" value="AN11006-like"/>
</dbReference>
<dbReference type="Proteomes" id="UP000249757">
    <property type="component" value="Unassembled WGS sequence"/>
</dbReference>
<dbReference type="OrthoDB" id="3799754at2759"/>
<proteinExistence type="predicted"/>
<sequence>MATGPPVRQQQSRFMSLPRELRNGIYTYYFQVPGGYAHSPTTNRLRCSKDQPVDLSLIRTCKQIADETRNLPLQVNEIVFKSFHEVSSTSDDNQNMWS</sequence>
<keyword evidence="2" id="KW-1185">Reference proteome</keyword>
<reference evidence="2" key="1">
    <citation type="journal article" date="2022" name="Microb. Genom.">
        <title>A global pangenome for the wheat fungal pathogen Pyrenophora tritici-repentis and prediction of effector protein structural homology.</title>
        <authorList>
            <person name="Moolhuijzen P.M."/>
            <person name="See P.T."/>
            <person name="Shi G."/>
            <person name="Powell H.R."/>
            <person name="Cockram J."/>
            <person name="Jorgensen L.N."/>
            <person name="Benslimane H."/>
            <person name="Strelkov S.E."/>
            <person name="Turner J."/>
            <person name="Liu Z."/>
            <person name="Moffat C.S."/>
        </authorList>
    </citation>
    <scope>NUCLEOTIDE SEQUENCE [LARGE SCALE GENOMIC DNA]</scope>
</reference>
<gene>
    <name evidence="1" type="ORF">Ptr86124_007646</name>
</gene>
<name>A0A922NGF1_9PLEO</name>
<evidence type="ECO:0000313" key="2">
    <source>
        <dbReference type="Proteomes" id="UP000249757"/>
    </source>
</evidence>
<dbReference type="PANTHER" id="PTHR42085:SF1">
    <property type="entry name" value="F-BOX DOMAIN-CONTAINING PROTEIN"/>
    <property type="match status" value="1"/>
</dbReference>
<evidence type="ECO:0000313" key="1">
    <source>
        <dbReference type="EMBL" id="KAI1513744.1"/>
    </source>
</evidence>
<accession>A0A922NGF1</accession>